<protein>
    <submittedName>
        <fullName evidence="2">Uncharacterized protein</fullName>
    </submittedName>
</protein>
<feature type="region of interest" description="Disordered" evidence="1">
    <location>
        <begin position="143"/>
        <end position="170"/>
    </location>
</feature>
<feature type="region of interest" description="Disordered" evidence="1">
    <location>
        <begin position="205"/>
        <end position="243"/>
    </location>
</feature>
<dbReference type="AlphaFoldDB" id="A0A8H3TME9"/>
<dbReference type="EMBL" id="BLZA01000005">
    <property type="protein sequence ID" value="GHJ83765.1"/>
    <property type="molecule type" value="Genomic_DNA"/>
</dbReference>
<evidence type="ECO:0000313" key="2">
    <source>
        <dbReference type="EMBL" id="GHJ83765.1"/>
    </source>
</evidence>
<reference evidence="2" key="1">
    <citation type="submission" date="2020-07" db="EMBL/GenBank/DDBJ databases">
        <title>Draft Genome Sequence of a Deep-Sea Yeast, Naganishia (Cryptococcus) liquefaciens strain N6.</title>
        <authorList>
            <person name="Han Y.W."/>
            <person name="Kajitani R."/>
            <person name="Morimoto H."/>
            <person name="Parhat M."/>
            <person name="Tsubouchi H."/>
            <person name="Bakenova O."/>
            <person name="Ogata M."/>
            <person name="Argunhan B."/>
            <person name="Aoki R."/>
            <person name="Kajiwara S."/>
            <person name="Itoh T."/>
            <person name="Iwasaki H."/>
        </authorList>
    </citation>
    <scope>NUCLEOTIDE SEQUENCE</scope>
    <source>
        <strain evidence="2">N6</strain>
    </source>
</reference>
<evidence type="ECO:0000256" key="1">
    <source>
        <dbReference type="SAM" id="MobiDB-lite"/>
    </source>
</evidence>
<comment type="caution">
    <text evidence="2">The sequence shown here is derived from an EMBL/GenBank/DDBJ whole genome shotgun (WGS) entry which is preliminary data.</text>
</comment>
<sequence>MSDQSSTLPDESVVCQSLLLDAQSELDFYALERIRLLKEYTLLSRDKPTYYNSWTEKAKASRENAEQAFSDLQTVNLVHFDSSQSSQSSKVKETDAGADISALQKYRSDNWRSRKNLLRKRICDSRQQLEYLKERTQKSLGYASSSHTSVIGKTSPPASDDRSPTSAENSKIDPAANVIVKILHDRYKIIANLLKALEAGENAWDQRQENDQGEHQSEKRILSESCEASESTVDQESTGDFAVDARYQELAP</sequence>
<evidence type="ECO:0000313" key="3">
    <source>
        <dbReference type="Proteomes" id="UP000620104"/>
    </source>
</evidence>
<feature type="compositionally biased region" description="Polar residues" evidence="1">
    <location>
        <begin position="226"/>
        <end position="238"/>
    </location>
</feature>
<name>A0A8H3TME9_9TREE</name>
<feature type="compositionally biased region" description="Polar residues" evidence="1">
    <location>
        <begin position="143"/>
        <end position="152"/>
    </location>
</feature>
<gene>
    <name evidence="2" type="ORF">NliqN6_0167</name>
</gene>
<accession>A0A8H3TME9</accession>
<organism evidence="2 3">
    <name type="scientific">Naganishia liquefaciens</name>
    <dbReference type="NCBI Taxonomy" id="104408"/>
    <lineage>
        <taxon>Eukaryota</taxon>
        <taxon>Fungi</taxon>
        <taxon>Dikarya</taxon>
        <taxon>Basidiomycota</taxon>
        <taxon>Agaricomycotina</taxon>
        <taxon>Tremellomycetes</taxon>
        <taxon>Filobasidiales</taxon>
        <taxon>Filobasidiaceae</taxon>
        <taxon>Naganishia</taxon>
    </lineage>
</organism>
<proteinExistence type="predicted"/>
<feature type="compositionally biased region" description="Basic and acidic residues" evidence="1">
    <location>
        <begin position="205"/>
        <end position="222"/>
    </location>
</feature>
<dbReference type="Proteomes" id="UP000620104">
    <property type="component" value="Unassembled WGS sequence"/>
</dbReference>
<keyword evidence="3" id="KW-1185">Reference proteome</keyword>